<dbReference type="PANTHER" id="PTHR43884">
    <property type="entry name" value="ACYL-COA DEHYDROGENASE"/>
    <property type="match status" value="1"/>
</dbReference>
<sequence length="342" mass="35561">MSDTVTSVDADLVAMMRQVFLDAREKVEEGPLVAGEDLWSELDELGLVRLTGDEDSGGSGAGWAEAAELLRAAAGAGVRVPLGEHDLLACRLLADAGLPADDARRTVAELDAAGTGLAVPWASTAGRIVLLVPRDGGYAVADVAAGDVRITPGTGASEEARDTVYAAPAVTAGATPVEHRVVAAYRLRAALVRGVQVSAALDRILELTVEHVRDRVQFGRPLARFQAVQHLVADIACEAELARAATGAAVELMAVAGPDDPRTAFAVAVARSCAGHAASVAVRNAHQALGAIGTTREHRLHEYTRAALAWRNEFGAVREWDRRVAAAAADAGGSGLWPLVVD</sequence>
<evidence type="ECO:0000259" key="6">
    <source>
        <dbReference type="Pfam" id="PF00441"/>
    </source>
</evidence>
<evidence type="ECO:0000256" key="3">
    <source>
        <dbReference type="ARBA" id="ARBA00022630"/>
    </source>
</evidence>
<dbReference type="InterPro" id="IPR009100">
    <property type="entry name" value="AcylCoA_DH/oxidase_NM_dom_sf"/>
</dbReference>
<protein>
    <submittedName>
        <fullName evidence="7">Acyl-CoA dehydrogenase family protein</fullName>
    </submittedName>
</protein>
<dbReference type="RefSeq" id="WP_349296608.1">
    <property type="nucleotide sequence ID" value="NZ_JBEDNQ010000001.1"/>
</dbReference>
<name>A0ABV1K508_9PSEU</name>
<evidence type="ECO:0000313" key="8">
    <source>
        <dbReference type="Proteomes" id="UP001494902"/>
    </source>
</evidence>
<dbReference type="Proteomes" id="UP001494902">
    <property type="component" value="Unassembled WGS sequence"/>
</dbReference>
<comment type="caution">
    <text evidence="7">The sequence shown here is derived from an EMBL/GenBank/DDBJ whole genome shotgun (WGS) entry which is preliminary data.</text>
</comment>
<evidence type="ECO:0000313" key="7">
    <source>
        <dbReference type="EMBL" id="MEQ3549535.1"/>
    </source>
</evidence>
<gene>
    <name evidence="7" type="ORF">WIS52_03540</name>
</gene>
<comment type="cofactor">
    <cofactor evidence="1">
        <name>FAD</name>
        <dbReference type="ChEBI" id="CHEBI:57692"/>
    </cofactor>
</comment>
<feature type="domain" description="Acyl-CoA dehydrogenase/oxidase C-terminal" evidence="6">
    <location>
        <begin position="196"/>
        <end position="311"/>
    </location>
</feature>
<evidence type="ECO:0000256" key="2">
    <source>
        <dbReference type="ARBA" id="ARBA00009347"/>
    </source>
</evidence>
<dbReference type="SUPFAM" id="SSF56645">
    <property type="entry name" value="Acyl-CoA dehydrogenase NM domain-like"/>
    <property type="match status" value="1"/>
</dbReference>
<evidence type="ECO:0000256" key="5">
    <source>
        <dbReference type="ARBA" id="ARBA00023002"/>
    </source>
</evidence>
<dbReference type="Gene3D" id="1.10.540.10">
    <property type="entry name" value="Acyl-CoA dehydrogenase/oxidase, N-terminal domain"/>
    <property type="match status" value="1"/>
</dbReference>
<evidence type="ECO:0000256" key="1">
    <source>
        <dbReference type="ARBA" id="ARBA00001974"/>
    </source>
</evidence>
<keyword evidence="5" id="KW-0560">Oxidoreductase</keyword>
<dbReference type="InterPro" id="IPR036250">
    <property type="entry name" value="AcylCo_DH-like_C"/>
</dbReference>
<keyword evidence="4" id="KW-0274">FAD</keyword>
<keyword evidence="8" id="KW-1185">Reference proteome</keyword>
<dbReference type="EMBL" id="JBEDNQ010000001">
    <property type="protein sequence ID" value="MEQ3549535.1"/>
    <property type="molecule type" value="Genomic_DNA"/>
</dbReference>
<proteinExistence type="inferred from homology"/>
<dbReference type="InterPro" id="IPR009075">
    <property type="entry name" value="AcylCo_DH/oxidase_C"/>
</dbReference>
<dbReference type="PANTHER" id="PTHR43884:SF20">
    <property type="entry name" value="ACYL-COA DEHYDROGENASE FADE28"/>
    <property type="match status" value="1"/>
</dbReference>
<dbReference type="SUPFAM" id="SSF47203">
    <property type="entry name" value="Acyl-CoA dehydrogenase C-terminal domain-like"/>
    <property type="match status" value="1"/>
</dbReference>
<accession>A0ABV1K508</accession>
<organism evidence="7 8">
    <name type="scientific">Pseudonocardia nematodicida</name>
    <dbReference type="NCBI Taxonomy" id="1206997"/>
    <lineage>
        <taxon>Bacteria</taxon>
        <taxon>Bacillati</taxon>
        <taxon>Actinomycetota</taxon>
        <taxon>Actinomycetes</taxon>
        <taxon>Pseudonocardiales</taxon>
        <taxon>Pseudonocardiaceae</taxon>
        <taxon>Pseudonocardia</taxon>
    </lineage>
</organism>
<evidence type="ECO:0000256" key="4">
    <source>
        <dbReference type="ARBA" id="ARBA00022827"/>
    </source>
</evidence>
<reference evidence="7 8" key="1">
    <citation type="submission" date="2024-03" db="EMBL/GenBank/DDBJ databases">
        <title>Draft genome sequence of Pseudonocardia nematodicida JCM 31783.</title>
        <authorList>
            <person name="Butdee W."/>
            <person name="Duangmal K."/>
        </authorList>
    </citation>
    <scope>NUCLEOTIDE SEQUENCE [LARGE SCALE GENOMIC DNA]</scope>
    <source>
        <strain evidence="7 8">JCM 31783</strain>
    </source>
</reference>
<dbReference type="Pfam" id="PF00441">
    <property type="entry name" value="Acyl-CoA_dh_1"/>
    <property type="match status" value="1"/>
</dbReference>
<comment type="similarity">
    <text evidence="2">Belongs to the acyl-CoA dehydrogenase family.</text>
</comment>
<keyword evidence="3" id="KW-0285">Flavoprotein</keyword>
<dbReference type="InterPro" id="IPR037069">
    <property type="entry name" value="AcylCoA_DH/ox_N_sf"/>
</dbReference>
<dbReference type="Gene3D" id="1.20.140.10">
    <property type="entry name" value="Butyryl-CoA Dehydrogenase, subunit A, domain 3"/>
    <property type="match status" value="1"/>
</dbReference>